<sequence>MCGMMVHAPMIPTVVLPTGKKRKWKKFGVWIDRSKVTEERDKCKVKQHTKDIEREGKREEEMKTVSRLLNRNPNLTKIETKGTKKRIDIGLTNAPISDLNHLKIFPQQTTQTEQKSDIAKVVTNTLCQSSSFGKSKNKAMTEPRSSTRRKRVQKCPSNKGKMGWARVEKNTAMRGEV</sequence>
<feature type="region of interest" description="Disordered" evidence="1">
    <location>
        <begin position="131"/>
        <end position="162"/>
    </location>
</feature>
<proteinExistence type="predicted"/>
<accession>A0A4S8MCA6</accession>
<evidence type="ECO:0000313" key="2">
    <source>
        <dbReference type="EMBL" id="THV00155.1"/>
    </source>
</evidence>
<protein>
    <submittedName>
        <fullName evidence="2">Uncharacterized protein</fullName>
    </submittedName>
</protein>
<keyword evidence="3" id="KW-1185">Reference proteome</keyword>
<organism evidence="2 3">
    <name type="scientific">Dendrothele bispora (strain CBS 962.96)</name>
    <dbReference type="NCBI Taxonomy" id="1314807"/>
    <lineage>
        <taxon>Eukaryota</taxon>
        <taxon>Fungi</taxon>
        <taxon>Dikarya</taxon>
        <taxon>Basidiomycota</taxon>
        <taxon>Agaricomycotina</taxon>
        <taxon>Agaricomycetes</taxon>
        <taxon>Agaricomycetidae</taxon>
        <taxon>Agaricales</taxon>
        <taxon>Agaricales incertae sedis</taxon>
        <taxon>Dendrothele</taxon>
    </lineage>
</organism>
<name>A0A4S8MCA6_DENBC</name>
<gene>
    <name evidence="2" type="ORF">K435DRAFT_794381</name>
</gene>
<dbReference type="EMBL" id="ML179108">
    <property type="protein sequence ID" value="THV00155.1"/>
    <property type="molecule type" value="Genomic_DNA"/>
</dbReference>
<dbReference type="AlphaFoldDB" id="A0A4S8MCA6"/>
<evidence type="ECO:0000313" key="3">
    <source>
        <dbReference type="Proteomes" id="UP000297245"/>
    </source>
</evidence>
<evidence type="ECO:0000256" key="1">
    <source>
        <dbReference type="SAM" id="MobiDB-lite"/>
    </source>
</evidence>
<reference evidence="2 3" key="1">
    <citation type="journal article" date="2019" name="Nat. Ecol. Evol.">
        <title>Megaphylogeny resolves global patterns of mushroom evolution.</title>
        <authorList>
            <person name="Varga T."/>
            <person name="Krizsan K."/>
            <person name="Foldi C."/>
            <person name="Dima B."/>
            <person name="Sanchez-Garcia M."/>
            <person name="Sanchez-Ramirez S."/>
            <person name="Szollosi G.J."/>
            <person name="Szarkandi J.G."/>
            <person name="Papp V."/>
            <person name="Albert L."/>
            <person name="Andreopoulos W."/>
            <person name="Angelini C."/>
            <person name="Antonin V."/>
            <person name="Barry K.W."/>
            <person name="Bougher N.L."/>
            <person name="Buchanan P."/>
            <person name="Buyck B."/>
            <person name="Bense V."/>
            <person name="Catcheside P."/>
            <person name="Chovatia M."/>
            <person name="Cooper J."/>
            <person name="Damon W."/>
            <person name="Desjardin D."/>
            <person name="Finy P."/>
            <person name="Geml J."/>
            <person name="Haridas S."/>
            <person name="Hughes K."/>
            <person name="Justo A."/>
            <person name="Karasinski D."/>
            <person name="Kautmanova I."/>
            <person name="Kiss B."/>
            <person name="Kocsube S."/>
            <person name="Kotiranta H."/>
            <person name="LaButti K.M."/>
            <person name="Lechner B.E."/>
            <person name="Liimatainen K."/>
            <person name="Lipzen A."/>
            <person name="Lukacs Z."/>
            <person name="Mihaltcheva S."/>
            <person name="Morgado L.N."/>
            <person name="Niskanen T."/>
            <person name="Noordeloos M.E."/>
            <person name="Ohm R.A."/>
            <person name="Ortiz-Santana B."/>
            <person name="Ovrebo C."/>
            <person name="Racz N."/>
            <person name="Riley R."/>
            <person name="Savchenko A."/>
            <person name="Shiryaev A."/>
            <person name="Soop K."/>
            <person name="Spirin V."/>
            <person name="Szebenyi C."/>
            <person name="Tomsovsky M."/>
            <person name="Tulloss R.E."/>
            <person name="Uehling J."/>
            <person name="Grigoriev I.V."/>
            <person name="Vagvolgyi C."/>
            <person name="Papp T."/>
            <person name="Martin F.M."/>
            <person name="Miettinen O."/>
            <person name="Hibbett D.S."/>
            <person name="Nagy L.G."/>
        </authorList>
    </citation>
    <scope>NUCLEOTIDE SEQUENCE [LARGE SCALE GENOMIC DNA]</scope>
    <source>
        <strain evidence="2 3">CBS 962.96</strain>
    </source>
</reference>
<dbReference type="Proteomes" id="UP000297245">
    <property type="component" value="Unassembled WGS sequence"/>
</dbReference>